<sequence>MSEMNGHFERGRWVLDPPPTPEPEREPEPAAAPGVEARMQEASQSVRKAVNDVVSAGNHLLRTQEGHDHIEQAARKAGEDLERAINAWAESARLALQRR</sequence>
<keyword evidence="3" id="KW-1185">Reference proteome</keyword>
<accession>A0ABU3X0C0</accession>
<comment type="caution">
    <text evidence="2">The sequence shown here is derived from an EMBL/GenBank/DDBJ whole genome shotgun (WGS) entry which is preliminary data.</text>
</comment>
<evidence type="ECO:0000313" key="3">
    <source>
        <dbReference type="Proteomes" id="UP001281203"/>
    </source>
</evidence>
<feature type="region of interest" description="Disordered" evidence="1">
    <location>
        <begin position="1"/>
        <end position="44"/>
    </location>
</feature>
<name>A0ABU3X0C0_9EURY</name>
<proteinExistence type="predicted"/>
<reference evidence="2 3" key="1">
    <citation type="submission" date="2019-10" db="EMBL/GenBank/DDBJ databases">
        <title>Isolation and characterization of Methanoculleus sp. Wushi-C6 from a hot spring well.</title>
        <authorList>
            <person name="Chen S.-C."/>
            <person name="Lan Z.-H."/>
            <person name="You Y.-T."/>
            <person name="Lai M.-C."/>
        </authorList>
    </citation>
    <scope>NUCLEOTIDE SEQUENCE [LARGE SCALE GENOMIC DNA]</scope>
    <source>
        <strain evidence="2 3">Wushi-C6</strain>
    </source>
</reference>
<dbReference type="RefSeq" id="WP_317064428.1">
    <property type="nucleotide sequence ID" value="NZ_WBKO01000001.1"/>
</dbReference>
<feature type="compositionally biased region" description="Basic and acidic residues" evidence="1">
    <location>
        <begin position="1"/>
        <end position="13"/>
    </location>
</feature>
<evidence type="ECO:0000313" key="2">
    <source>
        <dbReference type="EMBL" id="MDV2481411.1"/>
    </source>
</evidence>
<organism evidence="2 3">
    <name type="scientific">Methanoculleus caldifontis</name>
    <dbReference type="NCBI Taxonomy" id="2651577"/>
    <lineage>
        <taxon>Archaea</taxon>
        <taxon>Methanobacteriati</taxon>
        <taxon>Methanobacteriota</taxon>
        <taxon>Stenosarchaea group</taxon>
        <taxon>Methanomicrobia</taxon>
        <taxon>Methanomicrobiales</taxon>
        <taxon>Methanomicrobiaceae</taxon>
        <taxon>Methanoculleus</taxon>
    </lineage>
</organism>
<dbReference type="Proteomes" id="UP001281203">
    <property type="component" value="Unassembled WGS sequence"/>
</dbReference>
<protein>
    <submittedName>
        <fullName evidence="2">Uncharacterized protein</fullName>
    </submittedName>
</protein>
<dbReference type="EMBL" id="WBKO01000001">
    <property type="protein sequence ID" value="MDV2481411.1"/>
    <property type="molecule type" value="Genomic_DNA"/>
</dbReference>
<gene>
    <name evidence="2" type="ORF">F8E02_05200</name>
</gene>
<evidence type="ECO:0000256" key="1">
    <source>
        <dbReference type="SAM" id="MobiDB-lite"/>
    </source>
</evidence>